<gene>
    <name evidence="2" type="ORF">JG688_00011385</name>
</gene>
<dbReference type="GO" id="GO:0003676">
    <property type="term" value="F:nucleic acid binding"/>
    <property type="evidence" value="ECO:0007669"/>
    <property type="project" value="InterPro"/>
</dbReference>
<name>A0A8J5J0L0_9STRA</name>
<dbReference type="Proteomes" id="UP000709295">
    <property type="component" value="Unassembled WGS sequence"/>
</dbReference>
<proteinExistence type="predicted"/>
<reference evidence="2" key="1">
    <citation type="submission" date="2021-01" db="EMBL/GenBank/DDBJ databases">
        <title>Phytophthora aleatoria, a newly-described species from Pinus radiata is distinct from Phytophthora cactorum isolates based on comparative genomics.</title>
        <authorList>
            <person name="Mcdougal R."/>
            <person name="Panda P."/>
            <person name="Williams N."/>
            <person name="Studholme D.J."/>
        </authorList>
    </citation>
    <scope>NUCLEOTIDE SEQUENCE</scope>
    <source>
        <strain evidence="2">NZFS 4037</strain>
    </source>
</reference>
<feature type="domain" description="DDE-1" evidence="1">
    <location>
        <begin position="5"/>
        <end position="100"/>
    </location>
</feature>
<keyword evidence="3" id="KW-1185">Reference proteome</keyword>
<dbReference type="AlphaFoldDB" id="A0A8J5J0L0"/>
<evidence type="ECO:0000313" key="3">
    <source>
        <dbReference type="Proteomes" id="UP000709295"/>
    </source>
</evidence>
<comment type="caution">
    <text evidence="2">The sequence shown here is derived from an EMBL/GenBank/DDBJ whole genome shotgun (WGS) entry which is preliminary data.</text>
</comment>
<accession>A0A8J5J0L0</accession>
<sequence length="199" mass="22087">MQIYGNGKGWWGACLTVEWLHYHFGPRQEPDKPVLVLPDDLSGHWTPEVVKYAKLINVTLMKVPPNATSVSQPADATWNGPVKKRLRNTWILNLKEQLAALLDSSLAHAKPGGRGGQHCGKSSKVSSCLQVALPEMGEPIIRLQRLSQSELVNSVHKRSLSCGQHHLRDDGLWGERSSLLLLPTTERIGLLEGIKRINI</sequence>
<dbReference type="EMBL" id="JAENGY010000794">
    <property type="protein sequence ID" value="KAG6956523.1"/>
    <property type="molecule type" value="Genomic_DNA"/>
</dbReference>
<evidence type="ECO:0000259" key="1">
    <source>
        <dbReference type="Pfam" id="PF03184"/>
    </source>
</evidence>
<protein>
    <recommendedName>
        <fullName evidence="1">DDE-1 domain-containing protein</fullName>
    </recommendedName>
</protein>
<organism evidence="2 3">
    <name type="scientific">Phytophthora aleatoria</name>
    <dbReference type="NCBI Taxonomy" id="2496075"/>
    <lineage>
        <taxon>Eukaryota</taxon>
        <taxon>Sar</taxon>
        <taxon>Stramenopiles</taxon>
        <taxon>Oomycota</taxon>
        <taxon>Peronosporomycetes</taxon>
        <taxon>Peronosporales</taxon>
        <taxon>Peronosporaceae</taxon>
        <taxon>Phytophthora</taxon>
    </lineage>
</organism>
<evidence type="ECO:0000313" key="2">
    <source>
        <dbReference type="EMBL" id="KAG6956523.1"/>
    </source>
</evidence>
<dbReference type="InterPro" id="IPR004875">
    <property type="entry name" value="DDE_SF_endonuclease_dom"/>
</dbReference>
<dbReference type="Pfam" id="PF03184">
    <property type="entry name" value="DDE_1"/>
    <property type="match status" value="1"/>
</dbReference>